<feature type="region of interest" description="Disordered" evidence="2">
    <location>
        <begin position="329"/>
        <end position="350"/>
    </location>
</feature>
<evidence type="ECO:0008006" key="6">
    <source>
        <dbReference type="Google" id="ProtNLM"/>
    </source>
</evidence>
<reference evidence="5" key="1">
    <citation type="submission" date="2021-01" db="EMBL/GenBank/DDBJ databases">
        <authorList>
            <person name="Corre E."/>
            <person name="Pelletier E."/>
            <person name="Niang G."/>
            <person name="Scheremetjew M."/>
            <person name="Finn R."/>
            <person name="Kale V."/>
            <person name="Holt S."/>
            <person name="Cochrane G."/>
            <person name="Meng A."/>
            <person name="Brown T."/>
            <person name="Cohen L."/>
        </authorList>
    </citation>
    <scope>NUCLEOTIDE SEQUENCE</scope>
    <source>
        <strain evidence="5">GSO104</strain>
    </source>
</reference>
<dbReference type="EMBL" id="HBNS01000645">
    <property type="protein sequence ID" value="CAE4578810.1"/>
    <property type="molecule type" value="Transcribed_RNA"/>
</dbReference>
<feature type="compositionally biased region" description="Low complexity" evidence="2">
    <location>
        <begin position="278"/>
        <end position="293"/>
    </location>
</feature>
<dbReference type="InterPro" id="IPR036869">
    <property type="entry name" value="J_dom_sf"/>
</dbReference>
<dbReference type="AlphaFoldDB" id="A0A6V2A6M7"/>
<keyword evidence="1" id="KW-0175">Coiled coil</keyword>
<protein>
    <recommendedName>
        <fullName evidence="6">J domain-containing protein</fullName>
    </recommendedName>
</protein>
<dbReference type="GO" id="GO:0031982">
    <property type="term" value="C:vesicle"/>
    <property type="evidence" value="ECO:0007669"/>
    <property type="project" value="TreeGrafter"/>
</dbReference>
<dbReference type="CDD" id="cd06257">
    <property type="entry name" value="DnaJ"/>
    <property type="match status" value="1"/>
</dbReference>
<dbReference type="Gene3D" id="1.10.287.110">
    <property type="entry name" value="DnaJ domain"/>
    <property type="match status" value="1"/>
</dbReference>
<feature type="coiled-coil region" evidence="1">
    <location>
        <begin position="378"/>
        <end position="405"/>
    </location>
</feature>
<accession>A0A6V2A6M7</accession>
<dbReference type="EMBL" id="HBNS01000646">
    <property type="protein sequence ID" value="CAE4578811.1"/>
    <property type="molecule type" value="Transcribed_RNA"/>
</dbReference>
<dbReference type="GO" id="GO:0005737">
    <property type="term" value="C:cytoplasm"/>
    <property type="evidence" value="ECO:0007669"/>
    <property type="project" value="TreeGrafter"/>
</dbReference>
<evidence type="ECO:0000313" key="4">
    <source>
        <dbReference type="EMBL" id="CAE4578810.1"/>
    </source>
</evidence>
<evidence type="ECO:0000313" key="3">
    <source>
        <dbReference type="EMBL" id="CAE4578808.1"/>
    </source>
</evidence>
<dbReference type="GO" id="GO:0030276">
    <property type="term" value="F:clathrin binding"/>
    <property type="evidence" value="ECO:0007669"/>
    <property type="project" value="TreeGrafter"/>
</dbReference>
<feature type="compositionally biased region" description="Low complexity" evidence="2">
    <location>
        <begin position="329"/>
        <end position="348"/>
    </location>
</feature>
<feature type="compositionally biased region" description="Basic residues" evidence="2">
    <location>
        <begin position="181"/>
        <end position="191"/>
    </location>
</feature>
<evidence type="ECO:0000313" key="5">
    <source>
        <dbReference type="EMBL" id="CAE4578811.1"/>
    </source>
</evidence>
<name>A0A6V2A6M7_9STRA</name>
<dbReference type="GO" id="GO:0072583">
    <property type="term" value="P:clathrin-dependent endocytosis"/>
    <property type="evidence" value="ECO:0007669"/>
    <property type="project" value="TreeGrafter"/>
</dbReference>
<sequence length="507" mass="55088">MANDGSQVLVLYKVVNSGTDGDGALYNAFHMPRGRGLSLAAVKQHCAATRVMSHAGADGYHWRVRVDEKSAADGRAPPQYSWWDVQDEKAKLPIKDAPMSEIERLFSTKKRAPSVEQTPASKTTAKATRMLGKAMNAVANAVDGPAPQQEYGPRMSVIAFKLLDLGRMESNFNRMHFGGKGSRKTARHARPRPAAPPVRRQPAPAPAPVRVAAQPVHHTPAPAPAPRRVAAPAPAPAPVAAPVPSNGNRRGSVNLMGFDAGISAPAPRTTPTLSHTTSAPSAFNNPAASSPAPKSRLEKLQEQYKKNEKQQNRVWDPVDERWVTVGTAGTAQTVKPPSTSAPPTAHAPLNVPKKKTIGIKLDESNAAGKSANVQSAVKARVDEMKKSQEDALKDLREREAKKKQNEDAEDAVRVKLEPKIKAWSEEHGKKKQLRALLSSLHTILWPGANWKPVNLGDILDDSKCKRAYHKASRVVHPDKTHQLEAEQRFLAKRIFDALSQAKTEFDG</sequence>
<feature type="region of interest" description="Disordered" evidence="2">
    <location>
        <begin position="263"/>
        <end position="297"/>
    </location>
</feature>
<organism evidence="5">
    <name type="scientific">Ditylum brightwellii</name>
    <dbReference type="NCBI Taxonomy" id="49249"/>
    <lineage>
        <taxon>Eukaryota</taxon>
        <taxon>Sar</taxon>
        <taxon>Stramenopiles</taxon>
        <taxon>Ochrophyta</taxon>
        <taxon>Bacillariophyta</taxon>
        <taxon>Mediophyceae</taxon>
        <taxon>Lithodesmiophycidae</taxon>
        <taxon>Lithodesmiales</taxon>
        <taxon>Lithodesmiaceae</taxon>
        <taxon>Ditylum</taxon>
    </lineage>
</organism>
<proteinExistence type="predicted"/>
<feature type="region of interest" description="Disordered" evidence="2">
    <location>
        <begin position="174"/>
        <end position="250"/>
    </location>
</feature>
<feature type="compositionally biased region" description="Low complexity" evidence="2">
    <location>
        <begin position="197"/>
        <end position="217"/>
    </location>
</feature>
<dbReference type="PANTHER" id="PTHR23172:SF19">
    <property type="entry name" value="J DOMAIN-CONTAINING PROTEIN"/>
    <property type="match status" value="1"/>
</dbReference>
<evidence type="ECO:0000256" key="1">
    <source>
        <dbReference type="SAM" id="Coils"/>
    </source>
</evidence>
<dbReference type="InterPro" id="IPR001623">
    <property type="entry name" value="DnaJ_domain"/>
</dbReference>
<dbReference type="EMBL" id="HBNS01000644">
    <property type="protein sequence ID" value="CAE4578808.1"/>
    <property type="molecule type" value="Transcribed_RNA"/>
</dbReference>
<gene>
    <name evidence="3" type="ORF">DBRI00130_LOCUS513</name>
    <name evidence="4" type="ORF">DBRI00130_LOCUS514</name>
    <name evidence="5" type="ORF">DBRI00130_LOCUS515</name>
</gene>
<dbReference type="GO" id="GO:0072318">
    <property type="term" value="P:clathrin coat disassembly"/>
    <property type="evidence" value="ECO:0007669"/>
    <property type="project" value="TreeGrafter"/>
</dbReference>
<evidence type="ECO:0000256" key="2">
    <source>
        <dbReference type="SAM" id="MobiDB-lite"/>
    </source>
</evidence>
<dbReference type="SUPFAM" id="SSF46565">
    <property type="entry name" value="Chaperone J-domain"/>
    <property type="match status" value="1"/>
</dbReference>
<dbReference type="PANTHER" id="PTHR23172">
    <property type="entry name" value="AUXILIN/CYCLIN G-ASSOCIATED KINASE-RELATED"/>
    <property type="match status" value="1"/>
</dbReference>